<organism evidence="2 3">
    <name type="scientific">Streptomyces sp. 900116325</name>
    <dbReference type="NCBI Taxonomy" id="3154295"/>
    <lineage>
        <taxon>Bacteria</taxon>
        <taxon>Bacillati</taxon>
        <taxon>Actinomycetota</taxon>
        <taxon>Actinomycetes</taxon>
        <taxon>Kitasatosporales</taxon>
        <taxon>Streptomycetaceae</taxon>
        <taxon>Streptomyces</taxon>
    </lineage>
</organism>
<keyword evidence="1" id="KW-0812">Transmembrane</keyword>
<feature type="transmembrane region" description="Helical" evidence="1">
    <location>
        <begin position="100"/>
        <end position="123"/>
    </location>
</feature>
<keyword evidence="3" id="KW-1185">Reference proteome</keyword>
<name>A0ABV2UI33_9ACTN</name>
<evidence type="ECO:0000313" key="2">
    <source>
        <dbReference type="EMBL" id="MET8437514.1"/>
    </source>
</evidence>
<evidence type="ECO:0000256" key="1">
    <source>
        <dbReference type="SAM" id="Phobius"/>
    </source>
</evidence>
<feature type="transmembrane region" description="Helical" evidence="1">
    <location>
        <begin position="129"/>
        <end position="154"/>
    </location>
</feature>
<accession>A0ABV2UI33</accession>
<reference evidence="2 3" key="1">
    <citation type="submission" date="2024-06" db="EMBL/GenBank/DDBJ databases">
        <title>The Natural Products Discovery Center: Release of the First 8490 Sequenced Strains for Exploring Actinobacteria Biosynthetic Diversity.</title>
        <authorList>
            <person name="Kalkreuter E."/>
            <person name="Kautsar S.A."/>
            <person name="Yang D."/>
            <person name="Bader C.D."/>
            <person name="Teijaro C.N."/>
            <person name="Fluegel L."/>
            <person name="Davis C.M."/>
            <person name="Simpson J.R."/>
            <person name="Lauterbach L."/>
            <person name="Steele A.D."/>
            <person name="Gui C."/>
            <person name="Meng S."/>
            <person name="Li G."/>
            <person name="Viehrig K."/>
            <person name="Ye F."/>
            <person name="Su P."/>
            <person name="Kiefer A.F."/>
            <person name="Nichols A."/>
            <person name="Cepeda A.J."/>
            <person name="Yan W."/>
            <person name="Fan B."/>
            <person name="Jiang Y."/>
            <person name="Adhikari A."/>
            <person name="Zheng C.-J."/>
            <person name="Schuster L."/>
            <person name="Cowan T.M."/>
            <person name="Smanski M.J."/>
            <person name="Chevrette M.G."/>
            <person name="De Carvalho L.P.S."/>
            <person name="Shen B."/>
        </authorList>
    </citation>
    <scope>NUCLEOTIDE SEQUENCE [LARGE SCALE GENOMIC DNA]</scope>
    <source>
        <strain evidence="2 3">NPDC005137</strain>
    </source>
</reference>
<protein>
    <recommendedName>
        <fullName evidence="4">Membrane protein YesL</fullName>
    </recommendedName>
</protein>
<dbReference type="RefSeq" id="WP_356712189.1">
    <property type="nucleotide sequence ID" value="NZ_JBEXIP010000039.1"/>
</dbReference>
<evidence type="ECO:0008006" key="4">
    <source>
        <dbReference type="Google" id="ProtNLM"/>
    </source>
</evidence>
<gene>
    <name evidence="2" type="ORF">ABZV61_33120</name>
</gene>
<keyword evidence="1" id="KW-0472">Membrane</keyword>
<dbReference type="Proteomes" id="UP001550044">
    <property type="component" value="Unassembled WGS sequence"/>
</dbReference>
<feature type="transmembrane region" description="Helical" evidence="1">
    <location>
        <begin position="166"/>
        <end position="194"/>
    </location>
</feature>
<feature type="transmembrane region" description="Helical" evidence="1">
    <location>
        <begin position="58"/>
        <end position="79"/>
    </location>
</feature>
<evidence type="ECO:0000313" key="3">
    <source>
        <dbReference type="Proteomes" id="UP001550044"/>
    </source>
</evidence>
<feature type="transmembrane region" description="Helical" evidence="1">
    <location>
        <begin position="200"/>
        <end position="218"/>
    </location>
</feature>
<dbReference type="EMBL" id="JBEXIP010000039">
    <property type="protein sequence ID" value="MET8437514.1"/>
    <property type="molecule type" value="Genomic_DNA"/>
</dbReference>
<feature type="transmembrane region" description="Helical" evidence="1">
    <location>
        <begin position="21"/>
        <end position="46"/>
    </location>
</feature>
<keyword evidence="1" id="KW-1133">Transmembrane helix</keyword>
<comment type="caution">
    <text evidence="2">The sequence shown here is derived from an EMBL/GenBank/DDBJ whole genome shotgun (WGS) entry which is preliminary data.</text>
</comment>
<proteinExistence type="predicted"/>
<sequence length="258" mass="27363">METVGESRRPRLNVAYGAWELIWAHVHRVLVVNLGIAVTNLPLLAALQVTHQPWRHPVFFGLLLLTLPGPSLAAAFAYLGATTGDEQAPVWLFARAYRQLFRRAALVSAPFMMLVIAAVADVVTLRKSVLGTAVVPMAVVVALVAVVAWPVALAHVAGGGGVGRRLFLLAPYAVVRHGLLALMNLVLGVVVLLLVNQAPLLGLAVLPGCVLFVVWRNCRGMALFSDPRAATDPVVREGRRDVTGSFRSGAGPATIVGG</sequence>